<dbReference type="AlphaFoldDB" id="A0A645IJD0"/>
<proteinExistence type="predicted"/>
<sequence length="73" mass="8040">MLHAAREGFWIAVLETGQVDHLDVTVSQLVFFLYAVAGGRALHTNRLVLLGEGALVEELEAVLEVLTDCHPRE</sequence>
<reference evidence="1" key="1">
    <citation type="submission" date="2019-08" db="EMBL/GenBank/DDBJ databases">
        <authorList>
            <person name="Kucharzyk K."/>
            <person name="Murdoch R.W."/>
            <person name="Higgins S."/>
            <person name="Loffler F."/>
        </authorList>
    </citation>
    <scope>NUCLEOTIDE SEQUENCE</scope>
</reference>
<name>A0A645IJD0_9ZZZZ</name>
<comment type="caution">
    <text evidence="1">The sequence shown here is derived from an EMBL/GenBank/DDBJ whole genome shotgun (WGS) entry which is preliminary data.</text>
</comment>
<organism evidence="1">
    <name type="scientific">bioreactor metagenome</name>
    <dbReference type="NCBI Taxonomy" id="1076179"/>
    <lineage>
        <taxon>unclassified sequences</taxon>
        <taxon>metagenomes</taxon>
        <taxon>ecological metagenomes</taxon>
    </lineage>
</organism>
<dbReference type="EMBL" id="VSSQ01116474">
    <property type="protein sequence ID" value="MPN51395.1"/>
    <property type="molecule type" value="Genomic_DNA"/>
</dbReference>
<protein>
    <submittedName>
        <fullName evidence="1">Uncharacterized protein</fullName>
    </submittedName>
</protein>
<evidence type="ECO:0000313" key="1">
    <source>
        <dbReference type="EMBL" id="MPN51395.1"/>
    </source>
</evidence>
<gene>
    <name evidence="1" type="ORF">SDC9_199040</name>
</gene>
<accession>A0A645IJD0</accession>